<dbReference type="FunFam" id="2.40.10.10:FF:000010">
    <property type="entry name" value="Kallikrein related peptidase 11"/>
    <property type="match status" value="1"/>
</dbReference>
<dbReference type="InterPro" id="IPR043504">
    <property type="entry name" value="Peptidase_S1_PA_chymotrypsin"/>
</dbReference>
<dbReference type="PANTHER" id="PTHR24271:SF96">
    <property type="entry name" value="GRANZYME A-RELATED"/>
    <property type="match status" value="1"/>
</dbReference>
<organism evidence="7 8">
    <name type="scientific">Carassius auratus</name>
    <name type="common">Goldfish</name>
    <dbReference type="NCBI Taxonomy" id="7957"/>
    <lineage>
        <taxon>Eukaryota</taxon>
        <taxon>Metazoa</taxon>
        <taxon>Chordata</taxon>
        <taxon>Craniata</taxon>
        <taxon>Vertebrata</taxon>
        <taxon>Euteleostomi</taxon>
        <taxon>Actinopterygii</taxon>
        <taxon>Neopterygii</taxon>
        <taxon>Teleostei</taxon>
        <taxon>Ostariophysi</taxon>
        <taxon>Cypriniformes</taxon>
        <taxon>Cyprinidae</taxon>
        <taxon>Cyprininae</taxon>
        <taxon>Carassius</taxon>
    </lineage>
</organism>
<dbReference type="SUPFAM" id="SSF50494">
    <property type="entry name" value="Trypsin-like serine proteases"/>
    <property type="match status" value="1"/>
</dbReference>
<dbReference type="SMART" id="SM00020">
    <property type="entry name" value="Tryp_SPc"/>
    <property type="match status" value="1"/>
</dbReference>
<evidence type="ECO:0000313" key="7">
    <source>
        <dbReference type="Proteomes" id="UP000515129"/>
    </source>
</evidence>
<keyword evidence="4" id="KW-0720">Serine protease</keyword>
<keyword evidence="2" id="KW-0645">Protease</keyword>
<dbReference type="InterPro" id="IPR001254">
    <property type="entry name" value="Trypsin_dom"/>
</dbReference>
<dbReference type="GeneID" id="113038750"/>
<evidence type="ECO:0000256" key="1">
    <source>
        <dbReference type="ARBA" id="ARBA00009228"/>
    </source>
</evidence>
<name>A0A6P6IWT6_CARAU</name>
<dbReference type="GO" id="GO:0006508">
    <property type="term" value="P:proteolysis"/>
    <property type="evidence" value="ECO:0007669"/>
    <property type="project" value="UniProtKB-KW"/>
</dbReference>
<dbReference type="RefSeq" id="XP_026052176.1">
    <property type="nucleotide sequence ID" value="XM_026196391.1"/>
</dbReference>
<dbReference type="PANTHER" id="PTHR24271">
    <property type="entry name" value="KALLIKREIN-RELATED"/>
    <property type="match status" value="1"/>
</dbReference>
<dbReference type="Proteomes" id="UP000515129">
    <property type="component" value="Chromosome 21"/>
</dbReference>
<evidence type="ECO:0000259" key="6">
    <source>
        <dbReference type="PROSITE" id="PS50240"/>
    </source>
</evidence>
<comment type="similarity">
    <text evidence="1">Belongs to the peptidase S1 family. Snake venom subfamily.</text>
</comment>
<reference evidence="8" key="1">
    <citation type="submission" date="2025-08" db="UniProtKB">
        <authorList>
            <consortium name="RefSeq"/>
        </authorList>
    </citation>
    <scope>IDENTIFICATION</scope>
    <source>
        <strain evidence="8">Wakin</strain>
        <tissue evidence="8">Muscle</tissue>
    </source>
</reference>
<keyword evidence="3" id="KW-0378">Hydrolase</keyword>
<evidence type="ECO:0000256" key="5">
    <source>
        <dbReference type="ARBA" id="ARBA00023157"/>
    </source>
</evidence>
<evidence type="ECO:0000313" key="8">
    <source>
        <dbReference type="RefSeq" id="XP_026052176.1"/>
    </source>
</evidence>
<dbReference type="Gene3D" id="2.40.10.10">
    <property type="entry name" value="Trypsin-like serine proteases"/>
    <property type="match status" value="1"/>
</dbReference>
<feature type="domain" description="Peptidase S1" evidence="6">
    <location>
        <begin position="28"/>
        <end position="250"/>
    </location>
</feature>
<dbReference type="AlphaFoldDB" id="A0A6P6IWT6"/>
<accession>A0A6P6IWT6</accession>
<protein>
    <submittedName>
        <fullName evidence="8">Granzyme K-like</fullName>
    </submittedName>
</protein>
<evidence type="ECO:0000256" key="2">
    <source>
        <dbReference type="ARBA" id="ARBA00022670"/>
    </source>
</evidence>
<keyword evidence="5" id="KW-1015">Disulfide bond</keyword>
<dbReference type="KEGG" id="caua:113038750"/>
<proteinExistence type="inferred from homology"/>
<dbReference type="InterPro" id="IPR009003">
    <property type="entry name" value="Peptidase_S1_PA"/>
</dbReference>
<evidence type="ECO:0000256" key="3">
    <source>
        <dbReference type="ARBA" id="ARBA00022801"/>
    </source>
</evidence>
<gene>
    <name evidence="8" type="primary">LOC113038750</name>
</gene>
<dbReference type="InterPro" id="IPR001314">
    <property type="entry name" value="Peptidase_S1A"/>
</dbReference>
<evidence type="ECO:0000256" key="4">
    <source>
        <dbReference type="ARBA" id="ARBA00022825"/>
    </source>
</evidence>
<dbReference type="OrthoDB" id="6755574at2759"/>
<dbReference type="GO" id="GO:0004252">
    <property type="term" value="F:serine-type endopeptidase activity"/>
    <property type="evidence" value="ECO:0007669"/>
    <property type="project" value="InterPro"/>
</dbReference>
<sequence length="258" mass="29038">MDVCRYLIMYYFMAFTFFKVAACNEVSIIGGKDVKNKQPWMVSIQKNQKHMCGGILIKDQWVLTAACCKEKNMKSVTVLIGSLSLSKGTQRVGILSYDYPKTYNERTKQDDIMLIKLNKKVKAKTKKIPKKEKDVPPGTNCVVTGWGTTNSNDMNEPSDKLQMLEVSVMRRERCNIYYKDDPVITEDMLCAGGKQDNTGTCWGDSGGPLECKNNLVGVVSGSKECGNPKKPTVYTFLSKRHILWINNILKKKSNSTAF</sequence>
<keyword evidence="7" id="KW-1185">Reference proteome</keyword>
<dbReference type="PRINTS" id="PR00722">
    <property type="entry name" value="CHYMOTRYPSIN"/>
</dbReference>
<dbReference type="Pfam" id="PF00089">
    <property type="entry name" value="Trypsin"/>
    <property type="match status" value="1"/>
</dbReference>
<dbReference type="PROSITE" id="PS50240">
    <property type="entry name" value="TRYPSIN_DOM"/>
    <property type="match status" value="1"/>
</dbReference>
<dbReference type="CDD" id="cd00190">
    <property type="entry name" value="Tryp_SPc"/>
    <property type="match status" value="1"/>
</dbReference>